<gene>
    <name evidence="2" type="ORF">EZI54_07020</name>
</gene>
<evidence type="ECO:0000313" key="3">
    <source>
        <dbReference type="Proteomes" id="UP000313645"/>
    </source>
</evidence>
<evidence type="ECO:0000313" key="2">
    <source>
        <dbReference type="EMBL" id="TBW57402.1"/>
    </source>
</evidence>
<proteinExistence type="predicted"/>
<comment type="caution">
    <text evidence="2">The sequence shown here is derived from an EMBL/GenBank/DDBJ whole genome shotgun (WGS) entry which is preliminary data.</text>
</comment>
<sequence>MNDNRTLIPLMALFSIALAIVGFDAGEQYGTFEAVLSAAPGVGLFVLCAIKVICDVRRDRARR</sequence>
<accession>A0ABY1ZPT0</accession>
<keyword evidence="1" id="KW-0812">Transmembrane</keyword>
<organism evidence="2 3">
    <name type="scientific">Marinobacter halodurans</name>
    <dbReference type="NCBI Taxonomy" id="2528979"/>
    <lineage>
        <taxon>Bacteria</taxon>
        <taxon>Pseudomonadati</taxon>
        <taxon>Pseudomonadota</taxon>
        <taxon>Gammaproteobacteria</taxon>
        <taxon>Pseudomonadales</taxon>
        <taxon>Marinobacteraceae</taxon>
        <taxon>Marinobacter</taxon>
    </lineage>
</organism>
<feature type="transmembrane region" description="Helical" evidence="1">
    <location>
        <begin position="35"/>
        <end position="54"/>
    </location>
</feature>
<keyword evidence="1" id="KW-1133">Transmembrane helix</keyword>
<dbReference type="RefSeq" id="WP_131480424.1">
    <property type="nucleotide sequence ID" value="NZ_SJDL01000008.1"/>
</dbReference>
<evidence type="ECO:0008006" key="4">
    <source>
        <dbReference type="Google" id="ProtNLM"/>
    </source>
</evidence>
<evidence type="ECO:0000256" key="1">
    <source>
        <dbReference type="SAM" id="Phobius"/>
    </source>
</evidence>
<name>A0ABY1ZPT0_9GAMM</name>
<keyword evidence="1" id="KW-0472">Membrane</keyword>
<dbReference type="EMBL" id="SJDL01000008">
    <property type="protein sequence ID" value="TBW57402.1"/>
    <property type="molecule type" value="Genomic_DNA"/>
</dbReference>
<reference evidence="2 3" key="1">
    <citation type="submission" date="2019-02" db="EMBL/GenBank/DDBJ databases">
        <title>Marinobacter halodurans sp. nov., a marine bacterium isolated from sea tidal flat.</title>
        <authorList>
            <person name="Yoo Y."/>
            <person name="Lee D.W."/>
            <person name="Kim B.S."/>
            <person name="Kim J.-J."/>
        </authorList>
    </citation>
    <scope>NUCLEOTIDE SEQUENCE [LARGE SCALE GENOMIC DNA]</scope>
    <source>
        <strain evidence="2 3">YJ-S3-2</strain>
    </source>
</reference>
<keyword evidence="3" id="KW-1185">Reference proteome</keyword>
<protein>
    <recommendedName>
        <fullName evidence="4">DUF1328 domain-containing protein</fullName>
    </recommendedName>
</protein>
<dbReference type="Proteomes" id="UP000313645">
    <property type="component" value="Unassembled WGS sequence"/>
</dbReference>